<evidence type="ECO:0000313" key="2">
    <source>
        <dbReference type="EMBL" id="QWU17400.1"/>
    </source>
</evidence>
<keyword evidence="2" id="KW-0645">Protease</keyword>
<name>A0ABX8HGC2_9BACL</name>
<evidence type="ECO:0000313" key="3">
    <source>
        <dbReference type="Proteomes" id="UP000683429"/>
    </source>
</evidence>
<reference evidence="2 3" key="1">
    <citation type="submission" date="2021-06" db="EMBL/GenBank/DDBJ databases">
        <title>Whole genome sequence of Paenibacillus sophorae DSM23020 for comparative genomics.</title>
        <authorList>
            <person name="Kim M.-J."/>
            <person name="Lee G."/>
            <person name="Shin J.-H."/>
        </authorList>
    </citation>
    <scope>NUCLEOTIDE SEQUENCE [LARGE SCALE GENOMIC DNA]</scope>
    <source>
        <strain evidence="2 3">DSM 23020</strain>
    </source>
</reference>
<keyword evidence="1" id="KW-0720">Serine protease</keyword>
<proteinExistence type="predicted"/>
<dbReference type="Proteomes" id="UP000683429">
    <property type="component" value="Chromosome"/>
</dbReference>
<dbReference type="GO" id="GO:0006508">
    <property type="term" value="P:proteolysis"/>
    <property type="evidence" value="ECO:0007669"/>
    <property type="project" value="UniProtKB-KW"/>
</dbReference>
<organism evidence="2 3">
    <name type="scientific">Paenibacillus sophorae</name>
    <dbReference type="NCBI Taxonomy" id="1333845"/>
    <lineage>
        <taxon>Bacteria</taxon>
        <taxon>Bacillati</taxon>
        <taxon>Bacillota</taxon>
        <taxon>Bacilli</taxon>
        <taxon>Bacillales</taxon>
        <taxon>Paenibacillaceae</taxon>
        <taxon>Paenibacillus</taxon>
    </lineage>
</organism>
<dbReference type="EMBL" id="CP076607">
    <property type="protein sequence ID" value="QWU17400.1"/>
    <property type="molecule type" value="Genomic_DNA"/>
</dbReference>
<keyword evidence="1" id="KW-0378">Hydrolase</keyword>
<keyword evidence="3" id="KW-1185">Reference proteome</keyword>
<dbReference type="InterPro" id="IPR043504">
    <property type="entry name" value="Peptidase_S1_PA_chymotrypsin"/>
</dbReference>
<dbReference type="GO" id="GO:0008233">
    <property type="term" value="F:peptidase activity"/>
    <property type="evidence" value="ECO:0007669"/>
    <property type="project" value="UniProtKB-KW"/>
</dbReference>
<dbReference type="Pfam" id="PF13365">
    <property type="entry name" value="Trypsin_2"/>
    <property type="match status" value="1"/>
</dbReference>
<sequence length="286" mass="31586">MSYVEIKTGLSEHLMYSTVRIECLLGDGTGSTGTGFFFSFLEDGNMHVPAIVTNKHVVAGAIQGRFLMTVSDSEGNPKNEEHLPLQFDQFQSMWIFHPDPNVDLCIMPIAPLLKQADDIGKKLFFSSLTKDLIPTTEQLSELSACEDVTMVGYPIGIWDQINNLPLIRRGITATHPKFNYNGKEEIMIDAACYPGSSGSPVLVFNEGSFLTKNGLMAGTRVLFLGVMYGGPQFTATGEIAMMNIPTSPRPVAFSHIPMNLGLVIKAHKILDFEELLSTQYKERLFL</sequence>
<dbReference type="SUPFAM" id="SSF50494">
    <property type="entry name" value="Trypsin-like serine proteases"/>
    <property type="match status" value="1"/>
</dbReference>
<dbReference type="Gene3D" id="2.40.10.10">
    <property type="entry name" value="Trypsin-like serine proteases"/>
    <property type="match status" value="2"/>
</dbReference>
<protein>
    <submittedName>
        <fullName evidence="2">Serine protease</fullName>
    </submittedName>
</protein>
<evidence type="ECO:0000256" key="1">
    <source>
        <dbReference type="ARBA" id="ARBA00022825"/>
    </source>
</evidence>
<accession>A0ABX8HGC2</accession>
<gene>
    <name evidence="2" type="ORF">KP014_09730</name>
</gene>
<dbReference type="InterPro" id="IPR009003">
    <property type="entry name" value="Peptidase_S1_PA"/>
</dbReference>